<evidence type="ECO:0000256" key="2">
    <source>
        <dbReference type="ARBA" id="ARBA00023012"/>
    </source>
</evidence>
<protein>
    <submittedName>
        <fullName evidence="9">Histidine kinase</fullName>
    </submittedName>
</protein>
<evidence type="ECO:0000313" key="10">
    <source>
        <dbReference type="Proteomes" id="UP000032233"/>
    </source>
</evidence>
<dbReference type="InParanoid" id="A0A0D2GGP0"/>
<feature type="domain" description="CBS" evidence="8">
    <location>
        <begin position="137"/>
        <end position="211"/>
    </location>
</feature>
<dbReference type="Pfam" id="PF00072">
    <property type="entry name" value="Response_reg"/>
    <property type="match status" value="1"/>
</dbReference>
<dbReference type="PANTHER" id="PTHR44591">
    <property type="entry name" value="STRESS RESPONSE REGULATOR PROTEIN 1"/>
    <property type="match status" value="1"/>
</dbReference>
<dbReference type="Gene3D" id="3.10.580.10">
    <property type="entry name" value="CBS-domain"/>
    <property type="match status" value="1"/>
</dbReference>
<keyword evidence="10" id="KW-1185">Reference proteome</keyword>
<dbReference type="RefSeq" id="WP_044348465.1">
    <property type="nucleotide sequence ID" value="NZ_AZAC01000012.1"/>
</dbReference>
<feature type="domain" description="CBS" evidence="8">
    <location>
        <begin position="245"/>
        <end position="301"/>
    </location>
</feature>
<evidence type="ECO:0000259" key="8">
    <source>
        <dbReference type="PROSITE" id="PS51371"/>
    </source>
</evidence>
<evidence type="ECO:0000259" key="7">
    <source>
        <dbReference type="PROSITE" id="PS50110"/>
    </source>
</evidence>
<keyword evidence="9" id="KW-0808">Transferase</keyword>
<evidence type="ECO:0000313" key="9">
    <source>
        <dbReference type="EMBL" id="KIX14057.1"/>
    </source>
</evidence>
<name>A0A0D2GGP0_9BACT</name>
<evidence type="ECO:0000256" key="1">
    <source>
        <dbReference type="ARBA" id="ARBA00022553"/>
    </source>
</evidence>
<dbReference type="InterPro" id="IPR001789">
    <property type="entry name" value="Sig_transdc_resp-reg_receiver"/>
</dbReference>
<dbReference type="EMBL" id="AZAC01000012">
    <property type="protein sequence ID" value="KIX14057.1"/>
    <property type="molecule type" value="Genomic_DNA"/>
</dbReference>
<sequence>MMQKIKVLMVDDEKQFRTTTKKILNRKGFEVLQAADGEQALAMMEEMPQVVVLDIKMPGMDGLSVLEKIKKLAPDIPVIMLTGHASQVSAQEAHWQGAFDYLAKPCDIDLLAGKINEAFHSRSHEDPRAEKLVKDVMVPLEEYTQVNTDNTVGEAVAALRKSFEAKLSTDTLMETGHRSMLVMDSQKRVQGILCIMDLVRATMPVYLNAPKPFLADAIQYSPMFWRGLFTKEILSLKDKTVGEIMSEPPKRIKYTANLAQASHGMLQENCRRMLVVKENTPVGILREQDLFFEMVSIIRESE</sequence>
<dbReference type="InterPro" id="IPR050595">
    <property type="entry name" value="Bact_response_regulator"/>
</dbReference>
<organism evidence="9 10">
    <name type="scientific">Dethiosulfatarculus sandiegensis</name>
    <dbReference type="NCBI Taxonomy" id="1429043"/>
    <lineage>
        <taxon>Bacteria</taxon>
        <taxon>Pseudomonadati</taxon>
        <taxon>Thermodesulfobacteriota</taxon>
        <taxon>Desulfarculia</taxon>
        <taxon>Desulfarculales</taxon>
        <taxon>Desulfarculaceae</taxon>
        <taxon>Dethiosulfatarculus</taxon>
    </lineage>
</organism>
<feature type="domain" description="Response regulatory" evidence="7">
    <location>
        <begin position="6"/>
        <end position="119"/>
    </location>
</feature>
<dbReference type="SUPFAM" id="SSF54631">
    <property type="entry name" value="CBS-domain pair"/>
    <property type="match status" value="1"/>
</dbReference>
<dbReference type="PROSITE" id="PS51371">
    <property type="entry name" value="CBS"/>
    <property type="match status" value="2"/>
</dbReference>
<accession>A0A0D2GGP0</accession>
<dbReference type="SMART" id="SM00448">
    <property type="entry name" value="REC"/>
    <property type="match status" value="1"/>
</dbReference>
<dbReference type="PROSITE" id="PS50110">
    <property type="entry name" value="RESPONSE_REGULATORY"/>
    <property type="match status" value="1"/>
</dbReference>
<evidence type="ECO:0000256" key="6">
    <source>
        <dbReference type="PROSITE-ProRule" id="PRU00703"/>
    </source>
</evidence>
<proteinExistence type="predicted"/>
<dbReference type="CDD" id="cd02205">
    <property type="entry name" value="CBS_pair_SF"/>
    <property type="match status" value="1"/>
</dbReference>
<gene>
    <name evidence="9" type="ORF">X474_10510</name>
</gene>
<dbReference type="Proteomes" id="UP000032233">
    <property type="component" value="Unassembled WGS sequence"/>
</dbReference>
<dbReference type="Pfam" id="PF00571">
    <property type="entry name" value="CBS"/>
    <property type="match status" value="2"/>
</dbReference>
<keyword evidence="3" id="KW-0805">Transcription regulation</keyword>
<evidence type="ECO:0000256" key="5">
    <source>
        <dbReference type="PROSITE-ProRule" id="PRU00169"/>
    </source>
</evidence>
<feature type="modified residue" description="4-aspartylphosphate" evidence="5">
    <location>
        <position position="54"/>
    </location>
</feature>
<evidence type="ECO:0000256" key="3">
    <source>
        <dbReference type="ARBA" id="ARBA00023015"/>
    </source>
</evidence>
<reference evidence="9 10" key="1">
    <citation type="submission" date="2013-11" db="EMBL/GenBank/DDBJ databases">
        <title>Metagenomic analysis of a methanogenic consortium involved in long chain n-alkane degradation.</title>
        <authorList>
            <person name="Davidova I.A."/>
            <person name="Callaghan A.V."/>
            <person name="Wawrik B."/>
            <person name="Pruitt S."/>
            <person name="Marks C."/>
            <person name="Duncan K.E."/>
            <person name="Suflita J.M."/>
        </authorList>
    </citation>
    <scope>NUCLEOTIDE SEQUENCE [LARGE SCALE GENOMIC DNA]</scope>
    <source>
        <strain evidence="9 10">SPR</strain>
    </source>
</reference>
<dbReference type="InterPro" id="IPR046342">
    <property type="entry name" value="CBS_dom_sf"/>
</dbReference>
<dbReference type="FunFam" id="3.40.50.2300:FF:000018">
    <property type="entry name" value="DNA-binding transcriptional regulator NtrC"/>
    <property type="match status" value="1"/>
</dbReference>
<comment type="caution">
    <text evidence="9">The sequence shown here is derived from an EMBL/GenBank/DDBJ whole genome shotgun (WGS) entry which is preliminary data.</text>
</comment>
<dbReference type="InterPro" id="IPR000644">
    <property type="entry name" value="CBS_dom"/>
</dbReference>
<keyword evidence="6" id="KW-0129">CBS domain</keyword>
<dbReference type="SUPFAM" id="SSF52172">
    <property type="entry name" value="CheY-like"/>
    <property type="match status" value="1"/>
</dbReference>
<dbReference type="Gene3D" id="3.40.50.2300">
    <property type="match status" value="1"/>
</dbReference>
<dbReference type="InterPro" id="IPR011006">
    <property type="entry name" value="CheY-like_superfamily"/>
</dbReference>
<dbReference type="STRING" id="1429043.X474_10510"/>
<dbReference type="GO" id="GO:0000160">
    <property type="term" value="P:phosphorelay signal transduction system"/>
    <property type="evidence" value="ECO:0007669"/>
    <property type="project" value="UniProtKB-KW"/>
</dbReference>
<keyword evidence="4" id="KW-0804">Transcription</keyword>
<evidence type="ECO:0000256" key="4">
    <source>
        <dbReference type="ARBA" id="ARBA00023163"/>
    </source>
</evidence>
<dbReference type="OrthoDB" id="9788090at2"/>
<dbReference type="GO" id="GO:0016301">
    <property type="term" value="F:kinase activity"/>
    <property type="evidence" value="ECO:0007669"/>
    <property type="project" value="UniProtKB-KW"/>
</dbReference>
<dbReference type="PANTHER" id="PTHR44591:SF3">
    <property type="entry name" value="RESPONSE REGULATORY DOMAIN-CONTAINING PROTEIN"/>
    <property type="match status" value="1"/>
</dbReference>
<keyword evidence="1 5" id="KW-0597">Phosphoprotein</keyword>
<keyword evidence="9" id="KW-0418">Kinase</keyword>
<dbReference type="AlphaFoldDB" id="A0A0D2GGP0"/>
<keyword evidence="2" id="KW-0902">Two-component regulatory system</keyword>